<sequence length="114" mass="13352">MIKKKEEEEEEESSEYCAKNDLKIQTSICQIERNEQHQCPQRVVSSTSVHARFIHHGFTEPRSAWLCQKDAKVELRAECSSKSPGLPKSRRCRSSSESRHLRWTSGQRRKGWHK</sequence>
<reference evidence="2 3" key="1">
    <citation type="submission" date="2018-04" db="EMBL/GenBank/DDBJ databases">
        <authorList>
            <person name="Huttner S."/>
            <person name="Dainat J."/>
        </authorList>
    </citation>
    <scope>NUCLEOTIDE SEQUENCE [LARGE SCALE GENOMIC DNA]</scope>
</reference>
<dbReference type="Proteomes" id="UP000289323">
    <property type="component" value="Unassembled WGS sequence"/>
</dbReference>
<feature type="non-terminal residue" evidence="2">
    <location>
        <position position="114"/>
    </location>
</feature>
<accession>A0A3S4CBU0</accession>
<protein>
    <submittedName>
        <fullName evidence="2">5fcb4f12-721d-431a-93d0-adfaf0a728b6</fullName>
    </submittedName>
</protein>
<organism evidence="2 3">
    <name type="scientific">Thermothielavioides terrestris</name>
    <dbReference type="NCBI Taxonomy" id="2587410"/>
    <lineage>
        <taxon>Eukaryota</taxon>
        <taxon>Fungi</taxon>
        <taxon>Dikarya</taxon>
        <taxon>Ascomycota</taxon>
        <taxon>Pezizomycotina</taxon>
        <taxon>Sordariomycetes</taxon>
        <taxon>Sordariomycetidae</taxon>
        <taxon>Sordariales</taxon>
        <taxon>Chaetomiaceae</taxon>
        <taxon>Thermothielavioides</taxon>
    </lineage>
</organism>
<evidence type="ECO:0000256" key="1">
    <source>
        <dbReference type="SAM" id="MobiDB-lite"/>
    </source>
</evidence>
<gene>
    <name evidence="2" type="ORF">TT172_LOCUS9159</name>
</gene>
<name>A0A3S4CBU0_9PEZI</name>
<evidence type="ECO:0000313" key="3">
    <source>
        <dbReference type="Proteomes" id="UP000289323"/>
    </source>
</evidence>
<dbReference type="EMBL" id="OUUZ01000018">
    <property type="protein sequence ID" value="SPQ26740.1"/>
    <property type="molecule type" value="Genomic_DNA"/>
</dbReference>
<evidence type="ECO:0000313" key="2">
    <source>
        <dbReference type="EMBL" id="SPQ26740.1"/>
    </source>
</evidence>
<dbReference type="AlphaFoldDB" id="A0A3S4CBU0"/>
<feature type="region of interest" description="Disordered" evidence="1">
    <location>
        <begin position="78"/>
        <end position="114"/>
    </location>
</feature>
<proteinExistence type="predicted"/>